<evidence type="ECO:0000259" key="10">
    <source>
        <dbReference type="Pfam" id="PF02602"/>
    </source>
</evidence>
<keyword evidence="12" id="KW-1185">Reference proteome</keyword>
<evidence type="ECO:0000256" key="7">
    <source>
        <dbReference type="ARBA" id="ARBA00040167"/>
    </source>
</evidence>
<evidence type="ECO:0000256" key="9">
    <source>
        <dbReference type="RuleBase" id="RU366031"/>
    </source>
</evidence>
<dbReference type="GO" id="GO:0006782">
    <property type="term" value="P:protoporphyrinogen IX biosynthetic process"/>
    <property type="evidence" value="ECO:0007669"/>
    <property type="project" value="UniProtKB-UniRule"/>
</dbReference>
<evidence type="ECO:0000256" key="8">
    <source>
        <dbReference type="ARBA" id="ARBA00048617"/>
    </source>
</evidence>
<dbReference type="STRING" id="456.Ljor_1873"/>
<dbReference type="EMBL" id="LNYJ01000011">
    <property type="protein sequence ID" value="KTD17567.1"/>
    <property type="molecule type" value="Genomic_DNA"/>
</dbReference>
<gene>
    <name evidence="11" type="primary">hemD</name>
    <name evidence="11" type="ORF">Ljor_1873</name>
</gene>
<dbReference type="EC" id="4.2.1.75" evidence="3 9"/>
<comment type="caution">
    <text evidence="11">The sequence shown here is derived from an EMBL/GenBank/DDBJ whole genome shotgun (WGS) entry which is preliminary data.</text>
</comment>
<dbReference type="Gene3D" id="3.40.50.10090">
    <property type="match status" value="2"/>
</dbReference>
<dbReference type="AlphaFoldDB" id="A0A0W0VBU8"/>
<proteinExistence type="inferred from homology"/>
<comment type="function">
    <text evidence="6 9">Catalyzes cyclization of the linear tetrapyrrole, hydroxymethylbilane, to the macrocyclic uroporphyrinogen III.</text>
</comment>
<dbReference type="InterPro" id="IPR003754">
    <property type="entry name" value="4pyrrol_synth_uPrphyn_synth"/>
</dbReference>
<organism evidence="11 12">
    <name type="scientific">Legionella jordanis</name>
    <dbReference type="NCBI Taxonomy" id="456"/>
    <lineage>
        <taxon>Bacteria</taxon>
        <taxon>Pseudomonadati</taxon>
        <taxon>Pseudomonadota</taxon>
        <taxon>Gammaproteobacteria</taxon>
        <taxon>Legionellales</taxon>
        <taxon>Legionellaceae</taxon>
        <taxon>Legionella</taxon>
    </lineage>
</organism>
<dbReference type="InterPro" id="IPR039793">
    <property type="entry name" value="UROS/Hem4"/>
</dbReference>
<protein>
    <recommendedName>
        <fullName evidence="7 9">Uroporphyrinogen-III synthase</fullName>
        <ecNumber evidence="3 9">4.2.1.75</ecNumber>
    </recommendedName>
</protein>
<evidence type="ECO:0000256" key="2">
    <source>
        <dbReference type="ARBA" id="ARBA00008133"/>
    </source>
</evidence>
<dbReference type="SUPFAM" id="SSF69618">
    <property type="entry name" value="HemD-like"/>
    <property type="match status" value="1"/>
</dbReference>
<dbReference type="PANTHER" id="PTHR38042">
    <property type="entry name" value="UROPORPHYRINOGEN-III SYNTHASE, CHLOROPLASTIC"/>
    <property type="match status" value="1"/>
</dbReference>
<comment type="similarity">
    <text evidence="2 9">Belongs to the uroporphyrinogen-III synthase family.</text>
</comment>
<keyword evidence="4 9" id="KW-0456">Lyase</keyword>
<evidence type="ECO:0000256" key="3">
    <source>
        <dbReference type="ARBA" id="ARBA00013109"/>
    </source>
</evidence>
<dbReference type="Pfam" id="PF02602">
    <property type="entry name" value="HEM4"/>
    <property type="match status" value="1"/>
</dbReference>
<evidence type="ECO:0000313" key="12">
    <source>
        <dbReference type="Proteomes" id="UP000055035"/>
    </source>
</evidence>
<dbReference type="CDD" id="cd06578">
    <property type="entry name" value="HemD"/>
    <property type="match status" value="1"/>
</dbReference>
<evidence type="ECO:0000256" key="6">
    <source>
        <dbReference type="ARBA" id="ARBA00037589"/>
    </source>
</evidence>
<dbReference type="InterPro" id="IPR036108">
    <property type="entry name" value="4pyrrol_syn_uPrphyn_synt_sf"/>
</dbReference>
<keyword evidence="5 9" id="KW-0627">Porphyrin biosynthesis</keyword>
<dbReference type="UniPathway" id="UPA00251">
    <property type="reaction ID" value="UER00320"/>
</dbReference>
<comment type="catalytic activity">
    <reaction evidence="8 9">
        <text>hydroxymethylbilane = uroporphyrinogen III + H2O</text>
        <dbReference type="Rhea" id="RHEA:18965"/>
        <dbReference type="ChEBI" id="CHEBI:15377"/>
        <dbReference type="ChEBI" id="CHEBI:57308"/>
        <dbReference type="ChEBI" id="CHEBI:57845"/>
        <dbReference type="EC" id="4.2.1.75"/>
    </reaction>
</comment>
<dbReference type="PATRIC" id="fig|456.5.peg.1998"/>
<comment type="pathway">
    <text evidence="1 9">Porphyrin-containing compound metabolism; protoporphyrin-IX biosynthesis; coproporphyrinogen-III from 5-aminolevulinate: step 3/4.</text>
</comment>
<dbReference type="RefSeq" id="WP_058471312.1">
    <property type="nucleotide sequence ID" value="NZ_CAAAIC010000008.1"/>
</dbReference>
<evidence type="ECO:0000256" key="4">
    <source>
        <dbReference type="ARBA" id="ARBA00023239"/>
    </source>
</evidence>
<reference evidence="11 12" key="1">
    <citation type="submission" date="2015-11" db="EMBL/GenBank/DDBJ databases">
        <title>Genomic analysis of 38 Legionella species identifies large and diverse effector repertoires.</title>
        <authorList>
            <person name="Burstein D."/>
            <person name="Amaro F."/>
            <person name="Zusman T."/>
            <person name="Lifshitz Z."/>
            <person name="Cohen O."/>
            <person name="Gilbert J.A."/>
            <person name="Pupko T."/>
            <person name="Shuman H.A."/>
            <person name="Segal G."/>
        </authorList>
    </citation>
    <scope>NUCLEOTIDE SEQUENCE [LARGE SCALE GENOMIC DNA]</scope>
    <source>
        <strain evidence="11 12">BL-540</strain>
    </source>
</reference>
<evidence type="ECO:0000313" key="11">
    <source>
        <dbReference type="EMBL" id="KTD17567.1"/>
    </source>
</evidence>
<evidence type="ECO:0000256" key="5">
    <source>
        <dbReference type="ARBA" id="ARBA00023244"/>
    </source>
</evidence>
<dbReference type="OrthoDB" id="9787650at2"/>
<feature type="domain" description="Tetrapyrrole biosynthesis uroporphyrinogen III synthase" evidence="10">
    <location>
        <begin position="21"/>
        <end position="233"/>
    </location>
</feature>
<sequence length="254" mass="28285">MTKTLNNLRILNTRPKAQAKDLKKAIEAEGGVALDCPALAIQELSFQTPDLNSLEIAIFVSSNAVHYFFKSLRSQNIPWPSSIAIVAVGHATANALLHYNLRSSNIPKECNSESLLAIELLQQVKEKKILLVKGEGGRTLIAETLVNRRAELISLDVYKRVMPGYDSQYLQTLWQDKAVDIILFTSEQAMYNIFQMFGPSAHSWLCNTPCIVLSQRLAKAASSLGMQRIIISKPEAILETLHQFNQGLIHGKQQ</sequence>
<accession>A0A0W0VBU8</accession>
<evidence type="ECO:0000256" key="1">
    <source>
        <dbReference type="ARBA" id="ARBA00004772"/>
    </source>
</evidence>
<dbReference type="Proteomes" id="UP000055035">
    <property type="component" value="Unassembled WGS sequence"/>
</dbReference>
<dbReference type="PANTHER" id="PTHR38042:SF1">
    <property type="entry name" value="UROPORPHYRINOGEN-III SYNTHASE, CHLOROPLASTIC"/>
    <property type="match status" value="1"/>
</dbReference>
<dbReference type="GO" id="GO:0006780">
    <property type="term" value="P:uroporphyrinogen III biosynthetic process"/>
    <property type="evidence" value="ECO:0007669"/>
    <property type="project" value="UniProtKB-UniRule"/>
</dbReference>
<dbReference type="GO" id="GO:0004852">
    <property type="term" value="F:uroporphyrinogen-III synthase activity"/>
    <property type="evidence" value="ECO:0007669"/>
    <property type="project" value="UniProtKB-UniRule"/>
</dbReference>
<name>A0A0W0VBU8_9GAMM</name>